<dbReference type="PROSITE" id="PS50943">
    <property type="entry name" value="HTH_CROC1"/>
    <property type="match status" value="1"/>
</dbReference>
<comment type="caution">
    <text evidence="2">The sequence shown here is derived from an EMBL/GenBank/DDBJ whole genome shotgun (WGS) entry which is preliminary data.</text>
</comment>
<dbReference type="Proteomes" id="UP000636110">
    <property type="component" value="Unassembled WGS sequence"/>
</dbReference>
<sequence length="85" mass="9818">MNTKSKFELEIVRKVRTIRKERNKGQTYIAMVLKVSDGYIGQIEGERWPAMYTYDQLNKIAIEFGCSPQDFIPNECIVENLASSI</sequence>
<protein>
    <submittedName>
        <fullName evidence="2">XRE family transcriptional regulator</fullName>
    </submittedName>
</protein>
<keyword evidence="3" id="KW-1185">Reference proteome</keyword>
<dbReference type="EMBL" id="WNXC01000006">
    <property type="protein sequence ID" value="MBB2150400.1"/>
    <property type="molecule type" value="Genomic_DNA"/>
</dbReference>
<dbReference type="Gene3D" id="1.10.260.40">
    <property type="entry name" value="lambda repressor-like DNA-binding domains"/>
    <property type="match status" value="1"/>
</dbReference>
<evidence type="ECO:0000259" key="1">
    <source>
        <dbReference type="PROSITE" id="PS50943"/>
    </source>
</evidence>
<dbReference type="RefSeq" id="WP_182959348.1">
    <property type="nucleotide sequence ID" value="NZ_WNXC01000006.1"/>
</dbReference>
<accession>A0ABR6EYT3</accession>
<name>A0ABR6EYT3_9SPHI</name>
<proteinExistence type="predicted"/>
<organism evidence="2 3">
    <name type="scientific">Pedobacter gandavensis</name>
    <dbReference type="NCBI Taxonomy" id="2679963"/>
    <lineage>
        <taxon>Bacteria</taxon>
        <taxon>Pseudomonadati</taxon>
        <taxon>Bacteroidota</taxon>
        <taxon>Sphingobacteriia</taxon>
        <taxon>Sphingobacteriales</taxon>
        <taxon>Sphingobacteriaceae</taxon>
        <taxon>Pedobacter</taxon>
    </lineage>
</organism>
<gene>
    <name evidence="2" type="ORF">GM920_15995</name>
</gene>
<dbReference type="CDD" id="cd00093">
    <property type="entry name" value="HTH_XRE"/>
    <property type="match status" value="1"/>
</dbReference>
<dbReference type="SUPFAM" id="SSF47413">
    <property type="entry name" value="lambda repressor-like DNA-binding domains"/>
    <property type="match status" value="1"/>
</dbReference>
<evidence type="ECO:0000313" key="3">
    <source>
        <dbReference type="Proteomes" id="UP000636110"/>
    </source>
</evidence>
<dbReference type="InterPro" id="IPR001387">
    <property type="entry name" value="Cro/C1-type_HTH"/>
</dbReference>
<evidence type="ECO:0000313" key="2">
    <source>
        <dbReference type="EMBL" id="MBB2150400.1"/>
    </source>
</evidence>
<feature type="domain" description="HTH cro/C1-type" evidence="1">
    <location>
        <begin position="15"/>
        <end position="71"/>
    </location>
</feature>
<dbReference type="InterPro" id="IPR010982">
    <property type="entry name" value="Lambda_DNA-bd_dom_sf"/>
</dbReference>
<reference evidence="2 3" key="1">
    <citation type="submission" date="2019-11" db="EMBL/GenBank/DDBJ databases">
        <title>Description of Pedobacter sp. LMG 31462T.</title>
        <authorList>
            <person name="Carlier A."/>
            <person name="Qi S."/>
            <person name="Vandamme P."/>
        </authorList>
    </citation>
    <scope>NUCLEOTIDE SEQUENCE [LARGE SCALE GENOMIC DNA]</scope>
    <source>
        <strain evidence="2 3">LMG 31462</strain>
    </source>
</reference>